<dbReference type="GO" id="GO:0004386">
    <property type="term" value="F:helicase activity"/>
    <property type="evidence" value="ECO:0007669"/>
    <property type="project" value="UniProtKB-KW"/>
</dbReference>
<dbReference type="InterPro" id="IPR050742">
    <property type="entry name" value="Helicase_Restrict-Modif_Enz"/>
</dbReference>
<feature type="domain" description="Helicase ATP-binding" evidence="1">
    <location>
        <begin position="232"/>
        <end position="384"/>
    </location>
</feature>
<keyword evidence="4" id="KW-1185">Reference proteome</keyword>
<dbReference type="Gene3D" id="3.30.870.10">
    <property type="entry name" value="Endonuclease Chain A"/>
    <property type="match status" value="1"/>
</dbReference>
<evidence type="ECO:0000259" key="1">
    <source>
        <dbReference type="PROSITE" id="PS51192"/>
    </source>
</evidence>
<dbReference type="InterPro" id="IPR058403">
    <property type="entry name" value="DUF8090"/>
</dbReference>
<dbReference type="Pfam" id="PF11907">
    <property type="entry name" value="DUF3427"/>
    <property type="match status" value="1"/>
</dbReference>
<keyword evidence="3" id="KW-0067">ATP-binding</keyword>
<evidence type="ECO:0000259" key="2">
    <source>
        <dbReference type="PROSITE" id="PS51194"/>
    </source>
</evidence>
<name>A0ABU1ZWB8_9CORY</name>
<dbReference type="CDD" id="cd18032">
    <property type="entry name" value="DEXHc_RE_I_III_res"/>
    <property type="match status" value="1"/>
</dbReference>
<keyword evidence="3" id="KW-0347">Helicase</keyword>
<dbReference type="EMBL" id="JAVDXZ010000001">
    <property type="protein sequence ID" value="MDR7329060.1"/>
    <property type="molecule type" value="Genomic_DNA"/>
</dbReference>
<accession>A0ABU1ZWB8</accession>
<keyword evidence="3" id="KW-0378">Hydrolase</keyword>
<sequence>MSIFRDQLATDLEFGHIDSSIHATQQFNPGLLTNSSTSKMLDAMITELQFSEEFVFSVAFITTSGLAALKEAFVSYSGKGTIVTSRYLDFNEPDMFRELFVMSKRHNFKILVHDNDNLGFHAKGYLFRKGKQFTAFVGSSNLTVNALNVNEEWNLRFSATEEGDVTAQIKAAIDRQLSRSLPLTEKWIASYEATRKKRMILVEDDQPIEKVDCSIKITPNRMQSDALAELDLLYEQGARRGVIISATGTGKTILAALAARAYGAKRVLFVVHREQILRKAAEEFKKVFQFTEDQVGFYTGNARNTTAPFIFATIQSISTSVGLQDFPRDAFDYIIIDEVHHTGAKSYQRLIDAFSPGFLLGVTATPERTDGFNVFELFDWNVPYEIRLQQALADKMLVPFHYYGISDYTVDGGIAIGEDSSLDVKVSENRVDYIVDKLSEYGHATGARGLIFCSSKIEAHQLSAALNVRELNGELLRTIALTGDDSQDTRNHAVEQLTQGTIDYILTVDIFNEGIDVPAINQIVMLRQTQSSIIFTQQLGRGLRKFKGKDHIRVIDFIGNYENNYLIPIALYGNFSANKDSIRRDLLDKKERPALPPTSTVSFDRISQRRILDSLEKVRLAGKREFRNAIQVLVDRLNHVPSLHDVLRFESIDPVLLASKYGNYWSLLFDLKFVSRKPLNQEAAYLTFISSEILNGMRPHELLLLRHLTQHGPITLEGFKALLGEYGAKNDTATVDSSLRVLTGDFYTRPLKAWGKLPVITLTADEIHLHEEFAGLFDAYDDAEETFSGQSFRQHVNDLLSTGLALNKRFHNRSGEFVIENRYTRKDVSRLLNWPTNQEATMYGYKVDRESGTAPVFVVYNKRGDVESQLNYADRFNSRGELRWYSRHGRTLASRELAPILRNELTVMLFVKKSDSEGQDFYYLGEVQAKNPNQEYLFNDQNQHLPVVSMDLVLEHPVDLELYDYLHLDMPDETSKERSR</sequence>
<dbReference type="PANTHER" id="PTHR47396">
    <property type="entry name" value="TYPE I RESTRICTION ENZYME ECOKI R PROTEIN"/>
    <property type="match status" value="1"/>
</dbReference>
<protein>
    <submittedName>
        <fullName evidence="3">Superfamily II DNA or RNA helicase/HKD family nuclease</fullName>
    </submittedName>
</protein>
<dbReference type="RefSeq" id="WP_290198034.1">
    <property type="nucleotide sequence ID" value="NZ_CP047654.1"/>
</dbReference>
<dbReference type="InterPro" id="IPR001650">
    <property type="entry name" value="Helicase_C-like"/>
</dbReference>
<proteinExistence type="predicted"/>
<dbReference type="SUPFAM" id="SSF56024">
    <property type="entry name" value="Phospholipase D/nuclease"/>
    <property type="match status" value="1"/>
</dbReference>
<gene>
    <name evidence="3" type="ORF">J2S39_000736</name>
</gene>
<dbReference type="Pfam" id="PF26350">
    <property type="entry name" value="DUF8090"/>
    <property type="match status" value="1"/>
</dbReference>
<dbReference type="SUPFAM" id="SSF52540">
    <property type="entry name" value="P-loop containing nucleoside triphosphate hydrolases"/>
    <property type="match status" value="1"/>
</dbReference>
<dbReference type="SMART" id="SM00487">
    <property type="entry name" value="DEXDc"/>
    <property type="match status" value="1"/>
</dbReference>
<organism evidence="3 4">
    <name type="scientific">Corynebacterium guangdongense</name>
    <dbReference type="NCBI Taxonomy" id="1783348"/>
    <lineage>
        <taxon>Bacteria</taxon>
        <taxon>Bacillati</taxon>
        <taxon>Actinomycetota</taxon>
        <taxon>Actinomycetes</taxon>
        <taxon>Mycobacteriales</taxon>
        <taxon>Corynebacteriaceae</taxon>
        <taxon>Corynebacterium</taxon>
    </lineage>
</organism>
<dbReference type="PROSITE" id="PS51192">
    <property type="entry name" value="HELICASE_ATP_BIND_1"/>
    <property type="match status" value="1"/>
</dbReference>
<feature type="domain" description="Helicase C-terminal" evidence="2">
    <location>
        <begin position="430"/>
        <end position="590"/>
    </location>
</feature>
<reference evidence="3" key="1">
    <citation type="submission" date="2023-07" db="EMBL/GenBank/DDBJ databases">
        <title>Sequencing the genomes of 1000 actinobacteria strains.</title>
        <authorList>
            <person name="Klenk H.-P."/>
        </authorList>
    </citation>
    <scope>NUCLEOTIDE SEQUENCE</scope>
    <source>
        <strain evidence="3">DSM 107476</strain>
    </source>
</reference>
<keyword evidence="3" id="KW-0547">Nucleotide-binding</keyword>
<dbReference type="InterPro" id="IPR027417">
    <property type="entry name" value="P-loop_NTPase"/>
</dbReference>
<dbReference type="Pfam" id="PF04851">
    <property type="entry name" value="ResIII"/>
    <property type="match status" value="1"/>
</dbReference>
<dbReference type="InterPro" id="IPR006935">
    <property type="entry name" value="Helicase/UvrB_N"/>
</dbReference>
<dbReference type="Proteomes" id="UP001180840">
    <property type="component" value="Unassembled WGS sequence"/>
</dbReference>
<dbReference type="PROSITE" id="PS51194">
    <property type="entry name" value="HELICASE_CTER"/>
    <property type="match status" value="1"/>
</dbReference>
<dbReference type="PANTHER" id="PTHR47396:SF1">
    <property type="entry name" value="ATP-DEPENDENT HELICASE IRC3-RELATED"/>
    <property type="match status" value="1"/>
</dbReference>
<dbReference type="CDD" id="cd18799">
    <property type="entry name" value="SF2_C_EcoAI-like"/>
    <property type="match status" value="1"/>
</dbReference>
<dbReference type="Pfam" id="PF00271">
    <property type="entry name" value="Helicase_C"/>
    <property type="match status" value="1"/>
</dbReference>
<dbReference type="Gene3D" id="3.40.50.300">
    <property type="entry name" value="P-loop containing nucleotide triphosphate hydrolases"/>
    <property type="match status" value="2"/>
</dbReference>
<dbReference type="SMART" id="SM00490">
    <property type="entry name" value="HELICc"/>
    <property type="match status" value="1"/>
</dbReference>
<dbReference type="InterPro" id="IPR014001">
    <property type="entry name" value="Helicase_ATP-bd"/>
</dbReference>
<evidence type="ECO:0000313" key="4">
    <source>
        <dbReference type="Proteomes" id="UP001180840"/>
    </source>
</evidence>
<comment type="caution">
    <text evidence="3">The sequence shown here is derived from an EMBL/GenBank/DDBJ whole genome shotgun (WGS) entry which is preliminary data.</text>
</comment>
<evidence type="ECO:0000313" key="3">
    <source>
        <dbReference type="EMBL" id="MDR7329060.1"/>
    </source>
</evidence>
<dbReference type="InterPro" id="IPR021835">
    <property type="entry name" value="DUF3427"/>
</dbReference>